<keyword evidence="2 4" id="KW-0418">Kinase</keyword>
<dbReference type="InterPro" id="IPR011611">
    <property type="entry name" value="PfkB_dom"/>
</dbReference>
<dbReference type="Gene3D" id="3.40.1190.20">
    <property type="match status" value="1"/>
</dbReference>
<evidence type="ECO:0000313" key="4">
    <source>
        <dbReference type="EMBL" id="MCH4295143.1"/>
    </source>
</evidence>
<feature type="domain" description="Carbohydrate kinase PfkB" evidence="3">
    <location>
        <begin position="4"/>
        <end position="107"/>
    </location>
</feature>
<evidence type="ECO:0000256" key="2">
    <source>
        <dbReference type="ARBA" id="ARBA00022777"/>
    </source>
</evidence>
<dbReference type="SUPFAM" id="SSF53613">
    <property type="entry name" value="Ribokinase-like"/>
    <property type="match status" value="1"/>
</dbReference>
<evidence type="ECO:0000256" key="1">
    <source>
        <dbReference type="ARBA" id="ARBA00022679"/>
    </source>
</evidence>
<evidence type="ECO:0000313" key="5">
    <source>
        <dbReference type="Proteomes" id="UP001297581"/>
    </source>
</evidence>
<keyword evidence="1" id="KW-0808">Transferase</keyword>
<keyword evidence="5" id="KW-1185">Reference proteome</keyword>
<dbReference type="PROSITE" id="PS00584">
    <property type="entry name" value="PFKB_KINASES_2"/>
    <property type="match status" value="1"/>
</dbReference>
<dbReference type="PANTHER" id="PTHR10584">
    <property type="entry name" value="SUGAR KINASE"/>
    <property type="match status" value="1"/>
</dbReference>
<feature type="domain" description="Carbohydrate kinase PfkB" evidence="3">
    <location>
        <begin position="178"/>
        <end position="268"/>
    </location>
</feature>
<accession>A0AAJ1F140</accession>
<dbReference type="EMBL" id="JAKUDL010000004">
    <property type="protein sequence ID" value="MCH4295143.1"/>
    <property type="molecule type" value="Genomic_DNA"/>
</dbReference>
<dbReference type="PANTHER" id="PTHR10584:SF166">
    <property type="entry name" value="RIBOKINASE"/>
    <property type="match status" value="1"/>
</dbReference>
<gene>
    <name evidence="4" type="ORF">MJ923_12605</name>
</gene>
<name>A0AAJ1F140_9GAMM</name>
<evidence type="ECO:0000259" key="3">
    <source>
        <dbReference type="Pfam" id="PF00294"/>
    </source>
</evidence>
<dbReference type="InterPro" id="IPR002173">
    <property type="entry name" value="Carboh/pur_kinase_PfkB_CS"/>
</dbReference>
<protein>
    <submittedName>
        <fullName evidence="4">PfkB family carbohydrate kinase</fullName>
    </submittedName>
</protein>
<dbReference type="RefSeq" id="WP_240591401.1">
    <property type="nucleotide sequence ID" value="NZ_JAKUDL010000004.1"/>
</dbReference>
<dbReference type="Pfam" id="PF00294">
    <property type="entry name" value="PfkB"/>
    <property type="match status" value="2"/>
</dbReference>
<dbReference type="Proteomes" id="UP001297581">
    <property type="component" value="Unassembled WGS sequence"/>
</dbReference>
<reference evidence="4 5" key="1">
    <citation type="submission" date="2022-02" db="EMBL/GenBank/DDBJ databases">
        <title>The genome sequence of Shewanella sp. 3B26.</title>
        <authorList>
            <person name="Du J."/>
        </authorList>
    </citation>
    <scope>NUCLEOTIDE SEQUENCE [LARGE SCALE GENOMIC DNA]</scope>
    <source>
        <strain evidence="4 5">3B26</strain>
    </source>
</reference>
<sequence>MANILLVANLNCDRILLLDKPLASGGRFHYRDGGQRLGGGGANTGLGLVWAGHRVALVSQVGRDDVGDWLLAETSTAGIDCHLIQRRPGNTCEMLLMMTPNGDRTIIRPQRPIFELPAPPRWRRWDALYINSSAEGAVSWAKTALEHCLVVGQLAKDERKRPCHVLITSSSDLAGRAEGELWEYAQGIAGDCLRHFIVTDGAKGARAYSSDGVIRVAAEPAEVIDTTGAGDVYAAGLIHGLLSGMPLELAMKEAAIWGAFAVQSESSTPGTALKNYLDEKETECHTTAIVGG</sequence>
<proteinExistence type="predicted"/>
<dbReference type="InterPro" id="IPR029056">
    <property type="entry name" value="Ribokinase-like"/>
</dbReference>
<organism evidence="4 5">
    <name type="scientific">Shewanella zhuhaiensis</name>
    <dbReference type="NCBI Taxonomy" id="2919576"/>
    <lineage>
        <taxon>Bacteria</taxon>
        <taxon>Pseudomonadati</taxon>
        <taxon>Pseudomonadota</taxon>
        <taxon>Gammaproteobacteria</taxon>
        <taxon>Alteromonadales</taxon>
        <taxon>Shewanellaceae</taxon>
        <taxon>Shewanella</taxon>
    </lineage>
</organism>
<dbReference type="GO" id="GO:0016301">
    <property type="term" value="F:kinase activity"/>
    <property type="evidence" value="ECO:0007669"/>
    <property type="project" value="UniProtKB-KW"/>
</dbReference>
<comment type="caution">
    <text evidence="4">The sequence shown here is derived from an EMBL/GenBank/DDBJ whole genome shotgun (WGS) entry which is preliminary data.</text>
</comment>
<dbReference type="AlphaFoldDB" id="A0AAJ1F140"/>